<keyword evidence="8" id="KW-1185">Reference proteome</keyword>
<keyword evidence="2" id="KW-0547">Nucleotide-binding</keyword>
<sequence>MILASGPMSDASVALKNAVRVESLDDPITPVEAILSRCDKRQIMLKYNIPDFDDTMEFLSLVSKNQGKVKKGGVPDREASARIVLQDWNGGKIKYFTHPPEL</sequence>
<evidence type="ECO:0000256" key="5">
    <source>
        <dbReference type="ARBA" id="ARBA00023242"/>
    </source>
</evidence>
<organism evidence="7 8">
    <name type="scientific">Caligus rogercresseyi</name>
    <name type="common">Sea louse</name>
    <dbReference type="NCBI Taxonomy" id="217165"/>
    <lineage>
        <taxon>Eukaryota</taxon>
        <taxon>Metazoa</taxon>
        <taxon>Ecdysozoa</taxon>
        <taxon>Arthropoda</taxon>
        <taxon>Crustacea</taxon>
        <taxon>Multicrustacea</taxon>
        <taxon>Hexanauplia</taxon>
        <taxon>Copepoda</taxon>
        <taxon>Siphonostomatoida</taxon>
        <taxon>Caligidae</taxon>
        <taxon>Caligus</taxon>
    </lineage>
</organism>
<evidence type="ECO:0000256" key="3">
    <source>
        <dbReference type="ARBA" id="ARBA00023054"/>
    </source>
</evidence>
<dbReference type="Gene3D" id="1.10.1580.10">
    <property type="match status" value="1"/>
</dbReference>
<dbReference type="AlphaFoldDB" id="A0A7T8GX45"/>
<dbReference type="Proteomes" id="UP000595437">
    <property type="component" value="Chromosome 14"/>
</dbReference>
<protein>
    <recommendedName>
        <fullName evidence="6">Guanine nucleotide-binding protein-like 3 homolog</fullName>
    </recommendedName>
</protein>
<evidence type="ECO:0000256" key="2">
    <source>
        <dbReference type="ARBA" id="ARBA00022741"/>
    </source>
</evidence>
<evidence type="ECO:0000313" key="8">
    <source>
        <dbReference type="Proteomes" id="UP000595437"/>
    </source>
</evidence>
<dbReference type="EMBL" id="CP045903">
    <property type="protein sequence ID" value="QQP39434.1"/>
    <property type="molecule type" value="Genomic_DNA"/>
</dbReference>
<keyword evidence="4" id="KW-0342">GTP-binding</keyword>
<evidence type="ECO:0000256" key="4">
    <source>
        <dbReference type="ARBA" id="ARBA00023134"/>
    </source>
</evidence>
<comment type="subcellular location">
    <subcellularLocation>
        <location evidence="1">Nucleus</location>
    </subcellularLocation>
</comment>
<dbReference type="InterPro" id="IPR023179">
    <property type="entry name" value="GTP-bd_ortho_bundle_sf"/>
</dbReference>
<dbReference type="PANTHER" id="PTHR11089">
    <property type="entry name" value="GTP-BINDING PROTEIN-RELATED"/>
    <property type="match status" value="1"/>
</dbReference>
<dbReference type="FunFam" id="1.10.1580.10:FF:000002">
    <property type="entry name" value="Guanine nucleotide-binding protein-like 3 (nucleolar)-like"/>
    <property type="match status" value="1"/>
</dbReference>
<dbReference type="OrthoDB" id="444945at2759"/>
<proteinExistence type="predicted"/>
<dbReference type="PANTHER" id="PTHR11089:SF30">
    <property type="entry name" value="GUANINE NUCLEOTIDE-BINDING PROTEIN-LIKE 3 HOMOLOG"/>
    <property type="match status" value="1"/>
</dbReference>
<keyword evidence="5" id="KW-0539">Nucleus</keyword>
<name>A0A7T8GX45_CALRO</name>
<dbReference type="GO" id="GO:0005525">
    <property type="term" value="F:GTP binding"/>
    <property type="evidence" value="ECO:0007669"/>
    <property type="project" value="UniProtKB-KW"/>
</dbReference>
<dbReference type="InterPro" id="IPR050755">
    <property type="entry name" value="TRAFAC_YlqF/YawG_RiboMat"/>
</dbReference>
<gene>
    <name evidence="7" type="ORF">FKW44_020319</name>
</gene>
<evidence type="ECO:0000256" key="1">
    <source>
        <dbReference type="ARBA" id="ARBA00004123"/>
    </source>
</evidence>
<keyword evidence="3" id="KW-0175">Coiled coil</keyword>
<evidence type="ECO:0000256" key="6">
    <source>
        <dbReference type="ARBA" id="ARBA00069022"/>
    </source>
</evidence>
<reference evidence="8" key="1">
    <citation type="submission" date="2021-01" db="EMBL/GenBank/DDBJ databases">
        <title>Caligus Genome Assembly.</title>
        <authorList>
            <person name="Gallardo-Escarate C."/>
        </authorList>
    </citation>
    <scope>NUCLEOTIDE SEQUENCE [LARGE SCALE GENOMIC DNA]</scope>
</reference>
<dbReference type="GO" id="GO:0005730">
    <property type="term" value="C:nucleolus"/>
    <property type="evidence" value="ECO:0007669"/>
    <property type="project" value="TreeGrafter"/>
</dbReference>
<accession>A0A7T8GX45</accession>
<evidence type="ECO:0000313" key="7">
    <source>
        <dbReference type="EMBL" id="QQP39434.1"/>
    </source>
</evidence>